<dbReference type="PANTHER" id="PTHR12425">
    <property type="entry name" value="SYNEMBRYN"/>
    <property type="match status" value="1"/>
</dbReference>
<organism evidence="4">
    <name type="scientific">Aphanomyces astaci</name>
    <name type="common">Crayfish plague agent</name>
    <dbReference type="NCBI Taxonomy" id="112090"/>
    <lineage>
        <taxon>Eukaryota</taxon>
        <taxon>Sar</taxon>
        <taxon>Stramenopiles</taxon>
        <taxon>Oomycota</taxon>
        <taxon>Saprolegniomycetes</taxon>
        <taxon>Saprolegniales</taxon>
        <taxon>Verrucalvaceae</taxon>
        <taxon>Aphanomyces</taxon>
    </lineage>
</organism>
<evidence type="ECO:0000256" key="2">
    <source>
        <dbReference type="ARBA" id="ARBA00022658"/>
    </source>
</evidence>
<dbReference type="InterPro" id="IPR019318">
    <property type="entry name" value="Gua_nucleotide_exch_fac_Ric8"/>
</dbReference>
<evidence type="ECO:0000313" key="4">
    <source>
        <dbReference type="EMBL" id="ETV72718.1"/>
    </source>
</evidence>
<dbReference type="EMBL" id="KI913153">
    <property type="protein sequence ID" value="ETV72718.1"/>
    <property type="molecule type" value="Genomic_DNA"/>
</dbReference>
<dbReference type="GO" id="GO:0005085">
    <property type="term" value="F:guanyl-nucleotide exchange factor activity"/>
    <property type="evidence" value="ECO:0007669"/>
    <property type="project" value="UniProtKB-KW"/>
</dbReference>
<dbReference type="OrthoDB" id="5585685at2759"/>
<dbReference type="GO" id="GO:0007186">
    <property type="term" value="P:G protein-coupled receptor signaling pathway"/>
    <property type="evidence" value="ECO:0007669"/>
    <property type="project" value="TreeGrafter"/>
</dbReference>
<dbReference type="GO" id="GO:0005737">
    <property type="term" value="C:cytoplasm"/>
    <property type="evidence" value="ECO:0007669"/>
    <property type="project" value="TreeGrafter"/>
</dbReference>
<accession>W4G1B3</accession>
<dbReference type="RefSeq" id="XP_009837950.1">
    <property type="nucleotide sequence ID" value="XM_009839648.1"/>
</dbReference>
<dbReference type="Pfam" id="PF10165">
    <property type="entry name" value="Ric8"/>
    <property type="match status" value="1"/>
</dbReference>
<sequence length="414" mass="45480">MAELDVLSRGDATGGEWLNALRAFSDKYGGASSFDWDRQVKHVAVANVWSQLQKQTTTSGEDPLLSLTVVKILMRGRDSIDVFLSVEAFELFIRVAEQATDEAAACEAIKCAINSVYKRPSFVADLLATQTTYDTLFHLTSLARPFAWHTLVWKCLLATFEHPAAIERVEHTLHGYACILPTLAFCVQCPHSLPHDGDRVALATELLKVLYVFASAWQNAMCLPPAIESIADPAMALLSNVLALPNSQSLLELKLHAANVLLLVQHPALVDRFICYDGVGHTIALLEYVIMKVRVEHTQDPGVVVPVVIGLHQLAKNSVKGLSLLQQAIFQINNHTSAEIAQTTPLSELPMSPPPLVKGCLQQTLCTFMTSTNTDLKRCVSEFLFTLCRHNALEFTQRTGLGNAVALLRLKGIM</sequence>
<evidence type="ECO:0000256" key="3">
    <source>
        <dbReference type="ARBA" id="ARBA00023186"/>
    </source>
</evidence>
<keyword evidence="2" id="KW-0344">Guanine-nucleotide releasing factor</keyword>
<gene>
    <name evidence="4" type="ORF">H257_12446</name>
</gene>
<protein>
    <submittedName>
        <fullName evidence="4">Uncharacterized protein</fullName>
    </submittedName>
</protein>
<dbReference type="AlphaFoldDB" id="W4G1B3"/>
<comment type="similarity">
    <text evidence="1">Belongs to the synembryn family.</text>
</comment>
<reference evidence="4" key="1">
    <citation type="submission" date="2013-12" db="EMBL/GenBank/DDBJ databases">
        <title>The Genome Sequence of Aphanomyces astaci APO3.</title>
        <authorList>
            <consortium name="The Broad Institute Genomics Platform"/>
            <person name="Russ C."/>
            <person name="Tyler B."/>
            <person name="van West P."/>
            <person name="Dieguez-Uribeondo J."/>
            <person name="Young S.K."/>
            <person name="Zeng Q."/>
            <person name="Gargeya S."/>
            <person name="Fitzgerald M."/>
            <person name="Abouelleil A."/>
            <person name="Alvarado L."/>
            <person name="Chapman S.B."/>
            <person name="Gainer-Dewar J."/>
            <person name="Goldberg J."/>
            <person name="Griggs A."/>
            <person name="Gujja S."/>
            <person name="Hansen M."/>
            <person name="Howarth C."/>
            <person name="Imamovic A."/>
            <person name="Ireland A."/>
            <person name="Larimer J."/>
            <person name="McCowan C."/>
            <person name="Murphy C."/>
            <person name="Pearson M."/>
            <person name="Poon T.W."/>
            <person name="Priest M."/>
            <person name="Roberts A."/>
            <person name="Saif S."/>
            <person name="Shea T."/>
            <person name="Sykes S."/>
            <person name="Wortman J."/>
            <person name="Nusbaum C."/>
            <person name="Birren B."/>
        </authorList>
    </citation>
    <scope>NUCLEOTIDE SEQUENCE [LARGE SCALE GENOMIC DNA]</scope>
    <source>
        <strain evidence="4">APO3</strain>
    </source>
</reference>
<evidence type="ECO:0000256" key="1">
    <source>
        <dbReference type="ARBA" id="ARBA00009049"/>
    </source>
</evidence>
<name>W4G1B3_APHAT</name>
<dbReference type="PANTHER" id="PTHR12425:SF5">
    <property type="entry name" value="SYNEMBRYN"/>
    <property type="match status" value="1"/>
</dbReference>
<proteinExistence type="inferred from homology"/>
<dbReference type="GeneID" id="20814442"/>
<dbReference type="VEuPathDB" id="FungiDB:H257_12446"/>
<dbReference type="GO" id="GO:0001965">
    <property type="term" value="F:G-protein alpha-subunit binding"/>
    <property type="evidence" value="ECO:0007669"/>
    <property type="project" value="TreeGrafter"/>
</dbReference>
<keyword evidence="3" id="KW-0143">Chaperone</keyword>